<sequence length="44" mass="4985">MLNTIANTTTSNMAEWLLYYNNTEEASLSAVALTENNVCFRLKK</sequence>
<dbReference type="EMBL" id="GBXM01026190">
    <property type="protein sequence ID" value="JAH82387.1"/>
    <property type="molecule type" value="Transcribed_RNA"/>
</dbReference>
<reference evidence="1" key="2">
    <citation type="journal article" date="2015" name="Fish Shellfish Immunol.">
        <title>Early steps in the European eel (Anguilla anguilla)-Vibrio vulnificus interaction in the gills: Role of the RtxA13 toxin.</title>
        <authorList>
            <person name="Callol A."/>
            <person name="Pajuelo D."/>
            <person name="Ebbesson L."/>
            <person name="Teles M."/>
            <person name="MacKenzie S."/>
            <person name="Amaro C."/>
        </authorList>
    </citation>
    <scope>NUCLEOTIDE SEQUENCE</scope>
</reference>
<evidence type="ECO:0000313" key="1">
    <source>
        <dbReference type="EMBL" id="JAH82387.1"/>
    </source>
</evidence>
<organism evidence="1">
    <name type="scientific">Anguilla anguilla</name>
    <name type="common">European freshwater eel</name>
    <name type="synonym">Muraena anguilla</name>
    <dbReference type="NCBI Taxonomy" id="7936"/>
    <lineage>
        <taxon>Eukaryota</taxon>
        <taxon>Metazoa</taxon>
        <taxon>Chordata</taxon>
        <taxon>Craniata</taxon>
        <taxon>Vertebrata</taxon>
        <taxon>Euteleostomi</taxon>
        <taxon>Actinopterygii</taxon>
        <taxon>Neopterygii</taxon>
        <taxon>Teleostei</taxon>
        <taxon>Anguilliformes</taxon>
        <taxon>Anguillidae</taxon>
        <taxon>Anguilla</taxon>
    </lineage>
</organism>
<accession>A0A0E9VWF4</accession>
<name>A0A0E9VWF4_ANGAN</name>
<reference evidence="1" key="1">
    <citation type="submission" date="2014-11" db="EMBL/GenBank/DDBJ databases">
        <authorList>
            <person name="Amaro Gonzalez C."/>
        </authorList>
    </citation>
    <scope>NUCLEOTIDE SEQUENCE</scope>
</reference>
<dbReference type="AlphaFoldDB" id="A0A0E9VWF4"/>
<proteinExistence type="predicted"/>
<protein>
    <submittedName>
        <fullName evidence="1">Uncharacterized protein</fullName>
    </submittedName>
</protein>